<dbReference type="EMBL" id="CP003350">
    <property type="protein sequence ID" value="AFC86233.1"/>
    <property type="molecule type" value="Genomic_DNA"/>
</dbReference>
<dbReference type="KEGG" id="fau:Fraau_1828"/>
<evidence type="ECO:0000256" key="3">
    <source>
        <dbReference type="SAM" id="MobiDB-lite"/>
    </source>
</evidence>
<dbReference type="GO" id="GO:0015074">
    <property type="term" value="P:DNA integration"/>
    <property type="evidence" value="ECO:0007669"/>
    <property type="project" value="InterPro"/>
</dbReference>
<dbReference type="PANTHER" id="PTHR34605">
    <property type="entry name" value="PHAGE_INTEGRASE DOMAIN-CONTAINING PROTEIN"/>
    <property type="match status" value="1"/>
</dbReference>
<keyword evidence="6" id="KW-1185">Reference proteome</keyword>
<evidence type="ECO:0000256" key="2">
    <source>
        <dbReference type="ARBA" id="ARBA00023172"/>
    </source>
</evidence>
<dbReference type="PROSITE" id="PS51898">
    <property type="entry name" value="TYR_RECOMBINASE"/>
    <property type="match status" value="1"/>
</dbReference>
<dbReference type="SUPFAM" id="SSF47823">
    <property type="entry name" value="lambda integrase-like, N-terminal domain"/>
    <property type="match status" value="1"/>
</dbReference>
<dbReference type="GO" id="GO:0006310">
    <property type="term" value="P:DNA recombination"/>
    <property type="evidence" value="ECO:0007669"/>
    <property type="project" value="UniProtKB-KW"/>
</dbReference>
<name>H8L021_FRAAD</name>
<protein>
    <submittedName>
        <fullName evidence="5">Phage integrase family protein</fullName>
    </submittedName>
</protein>
<keyword evidence="1" id="KW-0238">DNA-binding</keyword>
<dbReference type="STRING" id="767434.Fraau_1828"/>
<feature type="domain" description="Tyr recombinase" evidence="4">
    <location>
        <begin position="204"/>
        <end position="429"/>
    </location>
</feature>
<dbReference type="Gene3D" id="1.10.150.130">
    <property type="match status" value="1"/>
</dbReference>
<dbReference type="InterPro" id="IPR052925">
    <property type="entry name" value="Phage_Integrase-like_Recomb"/>
</dbReference>
<dbReference type="SUPFAM" id="SSF56349">
    <property type="entry name" value="DNA breaking-rejoining enzymes"/>
    <property type="match status" value="1"/>
</dbReference>
<dbReference type="InterPro" id="IPR010998">
    <property type="entry name" value="Integrase_recombinase_N"/>
</dbReference>
<evidence type="ECO:0000259" key="4">
    <source>
        <dbReference type="PROSITE" id="PS51898"/>
    </source>
</evidence>
<feature type="region of interest" description="Disordered" evidence="3">
    <location>
        <begin position="1"/>
        <end position="26"/>
    </location>
</feature>
<dbReference type="InterPro" id="IPR013762">
    <property type="entry name" value="Integrase-like_cat_sf"/>
</dbReference>
<dbReference type="RefSeq" id="WP_014403238.1">
    <property type="nucleotide sequence ID" value="NC_017033.1"/>
</dbReference>
<dbReference type="eggNOG" id="COG0582">
    <property type="taxonomic scope" value="Bacteria"/>
</dbReference>
<dbReference type="Gene3D" id="1.10.443.10">
    <property type="entry name" value="Intergrase catalytic core"/>
    <property type="match status" value="1"/>
</dbReference>
<sequence length="438" mass="48846">MNDSSNPPKRPRGRPRKLVEPKAPRYPALAFSEERRLLDQLRKQSAASHPGHDATVTVSDLATLAEQPKPGVPASIAMPTGRRLRFELDDSQRAVAAGYVAERAELGITGLAPNSRRGLASDWLNWLAFCMHTGATVLPTEFIDLKRFIDMLVAGERKKATIEHHVWAITEVNRRYGCPDPMASELARDYWRDLLRDRLHGEQKQATGLGLDQVEQMVAMLRDPDLDLPARHAKPEDQAAVVEAQRRRALRDAALINAAYDLAMRSAELVAIRWDRIFRDPDGSGAYRVGKSKTDQLGQGQLRYLRPETMADLEAWQAVAGPSPFAFHRVLEHNADHQPIQSSDATERLIWPTLTTREIGVIYKRAARLIGIESPTFSGHSTRVGATQDLIESGGTTEEAQQMGGWRDGRMVARYAERPLAKRAGQGRFGKLAKHRNS</sequence>
<dbReference type="GO" id="GO:0003677">
    <property type="term" value="F:DNA binding"/>
    <property type="evidence" value="ECO:0007669"/>
    <property type="project" value="UniProtKB-KW"/>
</dbReference>
<reference evidence="5" key="1">
    <citation type="submission" date="2012-02" db="EMBL/GenBank/DDBJ databases">
        <title>The complete genome of Frateuria aurantia DSM 6220.</title>
        <authorList>
            <consortium name="US DOE Joint Genome Institute (JGI-PGF)"/>
            <person name="Lucas S."/>
            <person name="Copeland A."/>
            <person name="Lapidus A."/>
            <person name="Glavina del Rio T."/>
            <person name="Dalin E."/>
            <person name="Tice H."/>
            <person name="Bruce D."/>
            <person name="Goodwin L."/>
            <person name="Pitluck S."/>
            <person name="Peters L."/>
            <person name="Ovchinnikova G."/>
            <person name="Teshima H."/>
            <person name="Kyrpides N."/>
            <person name="Mavromatis K."/>
            <person name="Ivanova N."/>
            <person name="Brettin T."/>
            <person name="Detter J.C."/>
            <person name="Han C."/>
            <person name="Larimer F."/>
            <person name="Land M."/>
            <person name="Hauser L."/>
            <person name="Markowitz V."/>
            <person name="Cheng J.-F."/>
            <person name="Hugenholtz P."/>
            <person name="Woyke T."/>
            <person name="Wu D."/>
            <person name="Brambilla E."/>
            <person name="Klenk H.-P."/>
            <person name="Eisen J.A."/>
        </authorList>
    </citation>
    <scope>NUCLEOTIDE SEQUENCE</scope>
    <source>
        <strain evidence="5">DSM 6220</strain>
    </source>
</reference>
<accession>H8L021</accession>
<gene>
    <name evidence="5" type="ordered locus">Fraau_1828</name>
</gene>
<dbReference type="InterPro" id="IPR011010">
    <property type="entry name" value="DNA_brk_join_enz"/>
</dbReference>
<dbReference type="InterPro" id="IPR002104">
    <property type="entry name" value="Integrase_catalytic"/>
</dbReference>
<dbReference type="AlphaFoldDB" id="H8L021"/>
<dbReference type="PANTHER" id="PTHR34605:SF4">
    <property type="entry name" value="DNA ADENINE METHYLTRANSFERASE"/>
    <property type="match status" value="1"/>
</dbReference>
<evidence type="ECO:0000313" key="6">
    <source>
        <dbReference type="Proteomes" id="UP000005234"/>
    </source>
</evidence>
<proteinExistence type="predicted"/>
<dbReference type="OrthoDB" id="5914130at2"/>
<organism evidence="5 6">
    <name type="scientific">Frateuria aurantia (strain ATCC 33424 / DSM 6220 / KCTC 2777 / LMG 1558 / NBRC 3245 / NCIMB 13370)</name>
    <name type="common">Acetobacter aurantius</name>
    <dbReference type="NCBI Taxonomy" id="767434"/>
    <lineage>
        <taxon>Bacteria</taxon>
        <taxon>Pseudomonadati</taxon>
        <taxon>Pseudomonadota</taxon>
        <taxon>Gammaproteobacteria</taxon>
        <taxon>Lysobacterales</taxon>
        <taxon>Rhodanobacteraceae</taxon>
        <taxon>Frateuria</taxon>
    </lineage>
</organism>
<evidence type="ECO:0000313" key="5">
    <source>
        <dbReference type="EMBL" id="AFC86233.1"/>
    </source>
</evidence>
<keyword evidence="2" id="KW-0233">DNA recombination</keyword>
<evidence type="ECO:0000256" key="1">
    <source>
        <dbReference type="ARBA" id="ARBA00023125"/>
    </source>
</evidence>
<dbReference type="Proteomes" id="UP000005234">
    <property type="component" value="Chromosome"/>
</dbReference>
<dbReference type="HOGENOM" id="CLU_047407_0_1_6"/>
<dbReference type="Pfam" id="PF00589">
    <property type="entry name" value="Phage_integrase"/>
    <property type="match status" value="1"/>
</dbReference>